<dbReference type="InterPro" id="IPR023631">
    <property type="entry name" value="Amidase_dom"/>
</dbReference>
<dbReference type="InterPro" id="IPR014085">
    <property type="entry name" value="Allophanate_hydrolase"/>
</dbReference>
<dbReference type="NCBIfam" id="NF006043">
    <property type="entry name" value="PRK08186.1"/>
    <property type="match status" value="1"/>
</dbReference>
<feature type="region of interest" description="Disordered" evidence="1">
    <location>
        <begin position="444"/>
        <end position="471"/>
    </location>
</feature>
<dbReference type="InterPro" id="IPR053844">
    <property type="entry name" value="AH_C"/>
</dbReference>
<dbReference type="RefSeq" id="WP_203972483.1">
    <property type="nucleotide sequence ID" value="NZ_BAAAKY010000028.1"/>
</dbReference>
<dbReference type="NCBIfam" id="TIGR02713">
    <property type="entry name" value="allophanate_hyd"/>
    <property type="match status" value="1"/>
</dbReference>
<dbReference type="EMBL" id="BOOQ01000006">
    <property type="protein sequence ID" value="GII44837.1"/>
    <property type="molecule type" value="Genomic_DNA"/>
</dbReference>
<feature type="domain" description="Amidase" evidence="2">
    <location>
        <begin position="56"/>
        <end position="429"/>
    </location>
</feature>
<protein>
    <submittedName>
        <fullName evidence="4">Allophanate hydrolase</fullName>
    </submittedName>
</protein>
<keyword evidence="4" id="KW-0378">Hydrolase</keyword>
<dbReference type="Proteomes" id="UP000644610">
    <property type="component" value="Unassembled WGS sequence"/>
</dbReference>
<reference evidence="4" key="1">
    <citation type="submission" date="2021-01" db="EMBL/GenBank/DDBJ databases">
        <title>Whole genome shotgun sequence of Planotetraspora silvatica NBRC 100141.</title>
        <authorList>
            <person name="Komaki H."/>
            <person name="Tamura T."/>
        </authorList>
    </citation>
    <scope>NUCLEOTIDE SEQUENCE</scope>
    <source>
        <strain evidence="4">NBRC 100141</strain>
    </source>
</reference>
<evidence type="ECO:0000313" key="4">
    <source>
        <dbReference type="EMBL" id="GII44837.1"/>
    </source>
</evidence>
<dbReference type="Gene3D" id="3.10.490.10">
    <property type="entry name" value="Gamma-glutamyl cyclotransferase-like"/>
    <property type="match status" value="1"/>
</dbReference>
<sequence length="612" mass="62136">MPISTLGAAALSHGYRTGEFTPADIVHEVYRRIRERGDDGVWISLRPEAEVLASLGDPGLPLYGIPFSVKDNIDVAGMPTTAACPAFTYRPPVSAPLVDRLVAAGAVLIGKNNLDQFATGLTGSRSPYGSCESPLVPGLVSGGSSSGSAVAVGAGLVTFSIGTDTAGSGRVPAVMTGTVGLKPSRGLVSTLGIVPACASLDCPSVFALSVADAAAVLSVIAGFEPADPWSRPISPLPVPSGAGGRLRIGLPDKAEFFGDRAAAAGFAEAAARLAALGHDLVPVDLSPFLAAGRLLYEGPWVAERLAAVGDFVAAHPDDAHPVTARVLATGRDITGADTFRGLHRLRELRALTRRTWAEIDLLAVPTVPTTFTLDEVAADPIGRNSMLGHYTTFANLLDLAAVAVPAGTTATGRPHGVTVLAPAGSDALLADLAASFHAVTQRDAATEDGPAAKSGTGAVSSPGAAVGSNPGAAPVSGPVLAPGGALLGEALLAVVGAHRSGQPLHPELAGLGAVARGLAHTASTYRLYDLGDRPGLIRDSSGGPIEVELFRLTPEALGRLLVTIRPPLGLGTVELSDGRLVTGFLCEPYAAPDARDITSHGSWPAYLAARAV</sequence>
<dbReference type="PANTHER" id="PTHR11895">
    <property type="entry name" value="TRANSAMIDASE"/>
    <property type="match status" value="1"/>
</dbReference>
<gene>
    <name evidence="4" type="ORF">Psi02_12610</name>
</gene>
<organism evidence="4 5">
    <name type="scientific">Planotetraspora silvatica</name>
    <dbReference type="NCBI Taxonomy" id="234614"/>
    <lineage>
        <taxon>Bacteria</taxon>
        <taxon>Bacillati</taxon>
        <taxon>Actinomycetota</taxon>
        <taxon>Actinomycetes</taxon>
        <taxon>Streptosporangiales</taxon>
        <taxon>Streptosporangiaceae</taxon>
        <taxon>Planotetraspora</taxon>
    </lineage>
</organism>
<dbReference type="AlphaFoldDB" id="A0A8J3UH45"/>
<dbReference type="PANTHER" id="PTHR11895:SF169">
    <property type="entry name" value="GLUTAMYL-TRNA(GLN) AMIDOTRANSFERASE"/>
    <property type="match status" value="1"/>
</dbReference>
<accession>A0A8J3UH45</accession>
<dbReference type="Gene3D" id="3.90.1300.10">
    <property type="entry name" value="Amidase signature (AS) domain"/>
    <property type="match status" value="1"/>
</dbReference>
<feature type="domain" description="Allophanate hydrolase C-terminal" evidence="3">
    <location>
        <begin position="492"/>
        <end position="608"/>
    </location>
</feature>
<keyword evidence="5" id="KW-1185">Reference proteome</keyword>
<dbReference type="InterPro" id="IPR000120">
    <property type="entry name" value="Amidase"/>
</dbReference>
<evidence type="ECO:0000259" key="2">
    <source>
        <dbReference type="Pfam" id="PF01425"/>
    </source>
</evidence>
<evidence type="ECO:0000256" key="1">
    <source>
        <dbReference type="SAM" id="MobiDB-lite"/>
    </source>
</evidence>
<name>A0A8J3UH45_9ACTN</name>
<evidence type="ECO:0000313" key="5">
    <source>
        <dbReference type="Proteomes" id="UP000644610"/>
    </source>
</evidence>
<comment type="caution">
    <text evidence="4">The sequence shown here is derived from an EMBL/GenBank/DDBJ whole genome shotgun (WGS) entry which is preliminary data.</text>
</comment>
<dbReference type="GO" id="GO:0016787">
    <property type="term" value="F:hydrolase activity"/>
    <property type="evidence" value="ECO:0007669"/>
    <property type="project" value="UniProtKB-KW"/>
</dbReference>
<dbReference type="Pfam" id="PF21986">
    <property type="entry name" value="AH_C"/>
    <property type="match status" value="1"/>
</dbReference>
<dbReference type="Gene3D" id="1.20.58.1700">
    <property type="match status" value="1"/>
</dbReference>
<evidence type="ECO:0000259" key="3">
    <source>
        <dbReference type="Pfam" id="PF21986"/>
    </source>
</evidence>
<dbReference type="Pfam" id="PF01425">
    <property type="entry name" value="Amidase"/>
    <property type="match status" value="1"/>
</dbReference>
<proteinExistence type="predicted"/>
<dbReference type="InterPro" id="IPR036928">
    <property type="entry name" value="AS_sf"/>
</dbReference>
<dbReference type="SUPFAM" id="SSF75304">
    <property type="entry name" value="Amidase signature (AS) enzymes"/>
    <property type="match status" value="1"/>
</dbReference>